<evidence type="ECO:0000313" key="3">
    <source>
        <dbReference type="EMBL" id="MEI4461843.1"/>
    </source>
</evidence>
<proteinExistence type="predicted"/>
<protein>
    <recommendedName>
        <fullName evidence="7">Na+-translocating membrane potential-generating system MpsC domain-containing protein</fullName>
    </recommendedName>
</protein>
<reference evidence="2 5" key="2">
    <citation type="journal article" date="2016" name="Front. Microbiol.">
        <title>Genomic Resource of Rice Seed Associated Bacteria.</title>
        <authorList>
            <person name="Midha S."/>
            <person name="Bansal K."/>
            <person name="Sharma S."/>
            <person name="Kumar N."/>
            <person name="Patil P.P."/>
            <person name="Chaudhry V."/>
            <person name="Patil P.B."/>
        </authorList>
    </citation>
    <scope>NUCLEOTIDE SEQUENCE [LARGE SCALE GENOMIC DNA]</scope>
    <source>
        <strain evidence="2 5">RSA11</strain>
    </source>
</reference>
<dbReference type="EMBL" id="LDQV01000014">
    <property type="protein sequence ID" value="KTR27418.1"/>
    <property type="molecule type" value="Genomic_DNA"/>
</dbReference>
<evidence type="ECO:0000313" key="5">
    <source>
        <dbReference type="Proteomes" id="UP000072605"/>
    </source>
</evidence>
<name>A0A0V8GIS0_9BACL</name>
<evidence type="ECO:0000313" key="1">
    <source>
        <dbReference type="EMBL" id="KSU50164.1"/>
    </source>
</evidence>
<dbReference type="Proteomes" id="UP001387110">
    <property type="component" value="Unassembled WGS sequence"/>
</dbReference>
<reference evidence="3 6" key="3">
    <citation type="submission" date="2023-12" db="EMBL/GenBank/DDBJ databases">
        <authorList>
            <person name="Easwaran N."/>
            <person name="Lazarus H.P.S."/>
        </authorList>
    </citation>
    <scope>NUCLEOTIDE SEQUENCE [LARGE SCALE GENOMIC DNA]</scope>
    <source>
        <strain evidence="3 6">VIT-2023</strain>
    </source>
</reference>
<dbReference type="EMBL" id="JBAWKY010000001">
    <property type="protein sequence ID" value="MEI4461843.1"/>
    <property type="molecule type" value="Genomic_DNA"/>
</dbReference>
<evidence type="ECO:0000313" key="2">
    <source>
        <dbReference type="EMBL" id="KTR27418.1"/>
    </source>
</evidence>
<reference evidence="1 4" key="1">
    <citation type="journal article" date="2015" name="Int. J. Syst. Evol. Microbiol.">
        <title>Exiguobacterium enclense sp. nov., isolated from sediment.</title>
        <authorList>
            <person name="Dastager S.G."/>
            <person name="Mawlankar R."/>
            <person name="Sonalkar V.V."/>
            <person name="Thorat M.N."/>
            <person name="Mual P."/>
            <person name="Verma A."/>
            <person name="Krishnamurthi S."/>
            <person name="Tang S.K."/>
            <person name="Li W.J."/>
        </authorList>
    </citation>
    <scope>NUCLEOTIDE SEQUENCE [LARGE SCALE GENOMIC DNA]</scope>
    <source>
        <strain evidence="1 4">NIO-1109</strain>
    </source>
</reference>
<dbReference type="AlphaFoldDB" id="A0A0V8GIS0"/>
<organism evidence="1 4">
    <name type="scientific">Exiguobacterium indicum</name>
    <dbReference type="NCBI Taxonomy" id="296995"/>
    <lineage>
        <taxon>Bacteria</taxon>
        <taxon>Bacillati</taxon>
        <taxon>Bacillota</taxon>
        <taxon>Bacilli</taxon>
        <taxon>Bacillales</taxon>
        <taxon>Bacillales Family XII. Incertae Sedis</taxon>
        <taxon>Exiguobacterium</taxon>
    </lineage>
</organism>
<dbReference type="OrthoDB" id="2353428at2"/>
<comment type="caution">
    <text evidence="1">The sequence shown here is derived from an EMBL/GenBank/DDBJ whole genome shotgun (WGS) entry which is preliminary data.</text>
</comment>
<evidence type="ECO:0000313" key="6">
    <source>
        <dbReference type="Proteomes" id="UP001387110"/>
    </source>
</evidence>
<evidence type="ECO:0008006" key="7">
    <source>
        <dbReference type="Google" id="ProtNLM"/>
    </source>
</evidence>
<keyword evidence="6" id="KW-1185">Reference proteome</keyword>
<dbReference type="Proteomes" id="UP000053797">
    <property type="component" value="Unassembled WGS sequence"/>
</dbReference>
<dbReference type="RefSeq" id="WP_023469210.1">
    <property type="nucleotide sequence ID" value="NZ_FMYN01000001.1"/>
</dbReference>
<gene>
    <name evidence="1" type="ORF">AS033_01970</name>
    <name evidence="2" type="ORF">RSA11_05385</name>
    <name evidence="3" type="ORF">SZL87_05290</name>
</gene>
<dbReference type="EMBL" id="LNQL01000001">
    <property type="protein sequence ID" value="KSU50164.1"/>
    <property type="molecule type" value="Genomic_DNA"/>
</dbReference>
<sequence length="106" mass="12427">MKEEHSMRVVSCLNDYFERHQQPLQVDLLRGLPPIVLLLRDDAKRAFPKEANLHDELLQDIKRLIQECLDPDTLRELGIDVDLPDFFVTRAPLHSAHHYLVTFIED</sequence>
<dbReference type="GeneID" id="90837765"/>
<dbReference type="Proteomes" id="UP000072605">
    <property type="component" value="Unassembled WGS sequence"/>
</dbReference>
<accession>A0A0V8GIS0</accession>
<evidence type="ECO:0000313" key="4">
    <source>
        <dbReference type="Proteomes" id="UP000053797"/>
    </source>
</evidence>